<feature type="compositionally biased region" description="Basic and acidic residues" evidence="1">
    <location>
        <begin position="769"/>
        <end position="778"/>
    </location>
</feature>
<evidence type="ECO:0000313" key="2">
    <source>
        <dbReference type="EMBL" id="KAF2842857.1"/>
    </source>
</evidence>
<feature type="compositionally biased region" description="Low complexity" evidence="1">
    <location>
        <begin position="752"/>
        <end position="764"/>
    </location>
</feature>
<name>A0A9P4SJC0_9PEZI</name>
<dbReference type="Pfam" id="PF12757">
    <property type="entry name" value="Eisosome1"/>
    <property type="match status" value="1"/>
</dbReference>
<feature type="region of interest" description="Disordered" evidence="1">
    <location>
        <begin position="178"/>
        <end position="226"/>
    </location>
</feature>
<protein>
    <recommendedName>
        <fullName evidence="4">Eisosome protein 1</fullName>
    </recommendedName>
</protein>
<dbReference type="AlphaFoldDB" id="A0A9P4SJC0"/>
<dbReference type="Proteomes" id="UP000799429">
    <property type="component" value="Unassembled WGS sequence"/>
</dbReference>
<dbReference type="InterPro" id="IPR024527">
    <property type="entry name" value="Eisosome1"/>
</dbReference>
<gene>
    <name evidence="2" type="ORF">M501DRAFT_965657</name>
</gene>
<feature type="region of interest" description="Disordered" evidence="1">
    <location>
        <begin position="314"/>
        <end position="342"/>
    </location>
</feature>
<dbReference type="OrthoDB" id="4070583at2759"/>
<comment type="caution">
    <text evidence="2">The sequence shown here is derived from an EMBL/GenBank/DDBJ whole genome shotgun (WGS) entry which is preliminary data.</text>
</comment>
<feature type="region of interest" description="Disordered" evidence="1">
    <location>
        <begin position="388"/>
        <end position="416"/>
    </location>
</feature>
<feature type="region of interest" description="Disordered" evidence="1">
    <location>
        <begin position="95"/>
        <end position="124"/>
    </location>
</feature>
<dbReference type="EMBL" id="MU006089">
    <property type="protein sequence ID" value="KAF2842857.1"/>
    <property type="molecule type" value="Genomic_DNA"/>
</dbReference>
<dbReference type="PANTHER" id="PTHR28298">
    <property type="entry name" value="EISOSOME PROTEIN 1"/>
    <property type="match status" value="1"/>
</dbReference>
<feature type="region of interest" description="Disordered" evidence="1">
    <location>
        <begin position="527"/>
        <end position="824"/>
    </location>
</feature>
<organism evidence="2 3">
    <name type="scientific">Patellaria atrata CBS 101060</name>
    <dbReference type="NCBI Taxonomy" id="1346257"/>
    <lineage>
        <taxon>Eukaryota</taxon>
        <taxon>Fungi</taxon>
        <taxon>Dikarya</taxon>
        <taxon>Ascomycota</taxon>
        <taxon>Pezizomycotina</taxon>
        <taxon>Dothideomycetes</taxon>
        <taxon>Dothideomycetes incertae sedis</taxon>
        <taxon>Patellariales</taxon>
        <taxon>Patellariaceae</taxon>
        <taxon>Patellaria</taxon>
    </lineage>
</organism>
<feature type="compositionally biased region" description="Basic and acidic residues" evidence="1">
    <location>
        <begin position="184"/>
        <end position="195"/>
    </location>
</feature>
<feature type="compositionally biased region" description="Polar residues" evidence="1">
    <location>
        <begin position="716"/>
        <end position="728"/>
    </location>
</feature>
<feature type="region of interest" description="Disordered" evidence="1">
    <location>
        <begin position="238"/>
        <end position="261"/>
    </location>
</feature>
<feature type="compositionally biased region" description="Low complexity" evidence="1">
    <location>
        <begin position="95"/>
        <end position="104"/>
    </location>
</feature>
<evidence type="ECO:0000256" key="1">
    <source>
        <dbReference type="SAM" id="MobiDB-lite"/>
    </source>
</evidence>
<reference evidence="2" key="1">
    <citation type="journal article" date="2020" name="Stud. Mycol.">
        <title>101 Dothideomycetes genomes: a test case for predicting lifestyles and emergence of pathogens.</title>
        <authorList>
            <person name="Haridas S."/>
            <person name="Albert R."/>
            <person name="Binder M."/>
            <person name="Bloem J."/>
            <person name="Labutti K."/>
            <person name="Salamov A."/>
            <person name="Andreopoulos B."/>
            <person name="Baker S."/>
            <person name="Barry K."/>
            <person name="Bills G."/>
            <person name="Bluhm B."/>
            <person name="Cannon C."/>
            <person name="Castanera R."/>
            <person name="Culley D."/>
            <person name="Daum C."/>
            <person name="Ezra D."/>
            <person name="Gonzalez J."/>
            <person name="Henrissat B."/>
            <person name="Kuo A."/>
            <person name="Liang C."/>
            <person name="Lipzen A."/>
            <person name="Lutzoni F."/>
            <person name="Magnuson J."/>
            <person name="Mondo S."/>
            <person name="Nolan M."/>
            <person name="Ohm R."/>
            <person name="Pangilinan J."/>
            <person name="Park H.-J."/>
            <person name="Ramirez L."/>
            <person name="Alfaro M."/>
            <person name="Sun H."/>
            <person name="Tritt A."/>
            <person name="Yoshinaga Y."/>
            <person name="Zwiers L.-H."/>
            <person name="Turgeon B."/>
            <person name="Goodwin S."/>
            <person name="Spatafora J."/>
            <person name="Crous P."/>
            <person name="Grigoriev I."/>
        </authorList>
    </citation>
    <scope>NUCLEOTIDE SEQUENCE</scope>
    <source>
        <strain evidence="2">CBS 101060</strain>
    </source>
</reference>
<evidence type="ECO:0008006" key="4">
    <source>
        <dbReference type="Google" id="ProtNLM"/>
    </source>
</evidence>
<sequence>MAHTHAGLPSGDVPCPDPSVHGKDTRLQEQASTAALYASNAGDHKSAKSSRDIDPLDADGKLSSASAATSLKYAQPQDLPAYPIVGIEEPSNSAHSAANLANNNQKTIEPWRPDPSSAAGKAALAAKDYKPAPLWKPEESAAGSKAALRAARDGPKVNLWTPEATKVGNSAAGIAFRNKGLSPHVERGTPSDSRKKALMAATGAMSGRQRSGSTPTPIPSYPDEANSAHNALNAATVANRPQGKPQAIDSNRLSSPAMQAARAQNLGRNVNRQMYTEHPPVSIEVEEKKRQDALRASAVSMAKKMFEIQQAHIDAASETSRSDGRAAATAVHGRRPSTTTETDIREQAMQYIHLQDAAHKLAAERLAKLNPDESAAFRSYYGYEKESPRSRLSIRRGRRRASSEGGLADSDDEERSRKIRSQMSLFNDQVAQVDAKKRQIDRDSLMAAAERKVHAQMHSIDEKVFNETGKASPAMMEEWEARARAKAAADSKARMANYGRVHIGGGKYLDQSEVDAIAQSKIQPTLDEINTKAEQQRARDEELRLDQEQKKRELERERQRAAELKAEEKRSKDEDKAAAKARKAEDKAAENARKEIEKAKAAEEKRLEKDQKRKSRAAAPTEEPMTEIEALPEADTGPDLTADLAVITSPTSDISLSRPDSAEDQVTSPTSPMSPAKESKGLKSLLNKLKRRSKPPADESPNSPSEKSFIGGAALTGTTGPKESNSSIAEPGVDLSTLSGPAYTSREGGKQSARARSPSISSLSSEEEDRGRTGRRVSDVSSGEDFEEARDHFDEGLAPPPSFGSLAKEKTGSPVRDSRFSEDL</sequence>
<accession>A0A9P4SJC0</accession>
<evidence type="ECO:0000313" key="3">
    <source>
        <dbReference type="Proteomes" id="UP000799429"/>
    </source>
</evidence>
<feature type="compositionally biased region" description="Basic and acidic residues" evidence="1">
    <location>
        <begin position="807"/>
        <end position="824"/>
    </location>
</feature>
<keyword evidence="3" id="KW-1185">Reference proteome</keyword>
<feature type="compositionally biased region" description="Polar residues" evidence="1">
    <location>
        <begin position="664"/>
        <end position="673"/>
    </location>
</feature>
<feature type="compositionally biased region" description="Basic and acidic residues" evidence="1">
    <location>
        <begin position="529"/>
        <end position="611"/>
    </location>
</feature>
<proteinExistence type="predicted"/>
<dbReference type="GO" id="GO:0070941">
    <property type="term" value="P:eisosome assembly"/>
    <property type="evidence" value="ECO:0007669"/>
    <property type="project" value="TreeGrafter"/>
</dbReference>
<feature type="region of interest" description="Disordered" evidence="1">
    <location>
        <begin position="1"/>
        <end position="61"/>
    </location>
</feature>
<dbReference type="PANTHER" id="PTHR28298:SF1">
    <property type="entry name" value="EISOSOME PROTEIN 1"/>
    <property type="match status" value="1"/>
</dbReference>
<feature type="compositionally biased region" description="Basic and acidic residues" evidence="1">
    <location>
        <begin position="42"/>
        <end position="60"/>
    </location>
</feature>
<feature type="compositionally biased region" description="Polar residues" evidence="1">
    <location>
        <begin position="248"/>
        <end position="257"/>
    </location>
</feature>